<sequence>MNPHNLKRSRNDTSLVLLTRKFLNMLQQSKDGVLDLNLVTQELNSSKRRVYDVTNVLEGINLIKKIYKNHVQWLLDVTHPKEVRFVNPSWMHLYASHKGEGVPFSYTLTTMS</sequence>
<dbReference type="GO" id="GO:0090575">
    <property type="term" value="C:RNA polymerase II transcription regulator complex"/>
    <property type="evidence" value="ECO:0007669"/>
    <property type="project" value="TreeGrafter"/>
</dbReference>
<dbReference type="PANTHER" id="PTHR12081:SF18">
    <property type="entry name" value="TRANSCRIPTION FACTOR E2F2-RELATED"/>
    <property type="match status" value="1"/>
</dbReference>
<feature type="domain" description="E2F/DP family winged-helix DNA-binding" evidence="6">
    <location>
        <begin position="10"/>
        <end position="75"/>
    </location>
</feature>
<evidence type="ECO:0000256" key="1">
    <source>
        <dbReference type="ARBA" id="ARBA00010940"/>
    </source>
</evidence>
<dbReference type="InterPro" id="IPR036390">
    <property type="entry name" value="WH_DNA-bd_sf"/>
</dbReference>
<name>A0A3Q2Z8P8_HIPCM</name>
<reference evidence="7" key="1">
    <citation type="submission" date="2025-08" db="UniProtKB">
        <authorList>
            <consortium name="Ensembl"/>
        </authorList>
    </citation>
    <scope>IDENTIFICATION</scope>
</reference>
<evidence type="ECO:0000256" key="3">
    <source>
        <dbReference type="ARBA" id="ARBA00023125"/>
    </source>
</evidence>
<proteinExistence type="inferred from homology"/>
<dbReference type="Ensembl" id="ENSHCOT00000025076.1">
    <property type="protein sequence ID" value="ENSHCOP00000028193.1"/>
    <property type="gene ID" value="ENSHCOG00000020637.1"/>
</dbReference>
<dbReference type="InterPro" id="IPR036388">
    <property type="entry name" value="WH-like_DNA-bd_sf"/>
</dbReference>
<keyword evidence="3 5" id="KW-0238">DNA-binding</keyword>
<comment type="similarity">
    <text evidence="1 5">Belongs to the E2F/DP family.</text>
</comment>
<dbReference type="GO" id="GO:0000981">
    <property type="term" value="F:DNA-binding transcription factor activity, RNA polymerase II-specific"/>
    <property type="evidence" value="ECO:0007669"/>
    <property type="project" value="TreeGrafter"/>
</dbReference>
<comment type="subcellular location">
    <subcellularLocation>
        <location evidence="5">Nucleus</location>
    </subcellularLocation>
</comment>
<keyword evidence="4 5" id="KW-0804">Transcription</keyword>
<keyword evidence="5" id="KW-0539">Nucleus</keyword>
<keyword evidence="8" id="KW-1185">Reference proteome</keyword>
<dbReference type="STRING" id="109280.ENSHCOP00000028193"/>
<dbReference type="InterPro" id="IPR003316">
    <property type="entry name" value="E2F_WHTH_DNA-bd_dom"/>
</dbReference>
<evidence type="ECO:0000313" key="8">
    <source>
        <dbReference type="Proteomes" id="UP000264820"/>
    </source>
</evidence>
<accession>A0A3Q2Z8P8</accession>
<keyword evidence="2 5" id="KW-0805">Transcription regulation</keyword>
<dbReference type="InterPro" id="IPR015633">
    <property type="entry name" value="E2F"/>
</dbReference>
<dbReference type="GeneTree" id="ENSGT00940000169012"/>
<dbReference type="Proteomes" id="UP000264820">
    <property type="component" value="Unplaced"/>
</dbReference>
<dbReference type="GO" id="GO:0000978">
    <property type="term" value="F:RNA polymerase II cis-regulatory region sequence-specific DNA binding"/>
    <property type="evidence" value="ECO:0007669"/>
    <property type="project" value="InterPro"/>
</dbReference>
<evidence type="ECO:0000259" key="6">
    <source>
        <dbReference type="SMART" id="SM01372"/>
    </source>
</evidence>
<evidence type="ECO:0000256" key="4">
    <source>
        <dbReference type="ARBA" id="ARBA00023163"/>
    </source>
</evidence>
<dbReference type="Pfam" id="PF02319">
    <property type="entry name" value="WHD_E2F_TDP"/>
    <property type="match status" value="1"/>
</dbReference>
<evidence type="ECO:0000313" key="7">
    <source>
        <dbReference type="Ensembl" id="ENSHCOP00000028193.1"/>
    </source>
</evidence>
<dbReference type="SMART" id="SM01372">
    <property type="entry name" value="E2F_TDP"/>
    <property type="match status" value="1"/>
</dbReference>
<dbReference type="AlphaFoldDB" id="A0A3Q2Z8P8"/>
<evidence type="ECO:0000256" key="5">
    <source>
        <dbReference type="RuleBase" id="RU003796"/>
    </source>
</evidence>
<dbReference type="SUPFAM" id="SSF46785">
    <property type="entry name" value="Winged helix' DNA-binding domain"/>
    <property type="match status" value="1"/>
</dbReference>
<dbReference type="FunFam" id="1.10.10.10:FF:000008">
    <property type="entry name" value="E2F transcription factor 1"/>
    <property type="match status" value="1"/>
</dbReference>
<evidence type="ECO:0000256" key="2">
    <source>
        <dbReference type="ARBA" id="ARBA00023015"/>
    </source>
</evidence>
<reference evidence="7" key="2">
    <citation type="submission" date="2025-09" db="UniProtKB">
        <authorList>
            <consortium name="Ensembl"/>
        </authorList>
    </citation>
    <scope>IDENTIFICATION</scope>
</reference>
<dbReference type="Gene3D" id="1.10.10.10">
    <property type="entry name" value="Winged helix-like DNA-binding domain superfamily/Winged helix DNA-binding domain"/>
    <property type="match status" value="1"/>
</dbReference>
<protein>
    <recommendedName>
        <fullName evidence="6">E2F/DP family winged-helix DNA-binding domain-containing protein</fullName>
    </recommendedName>
</protein>
<dbReference type="PANTHER" id="PTHR12081">
    <property type="entry name" value="TRANSCRIPTION FACTOR E2F"/>
    <property type="match status" value="1"/>
</dbReference>
<organism evidence="7 8">
    <name type="scientific">Hippocampus comes</name>
    <name type="common">Tiger tail seahorse</name>
    <dbReference type="NCBI Taxonomy" id="109280"/>
    <lineage>
        <taxon>Eukaryota</taxon>
        <taxon>Metazoa</taxon>
        <taxon>Chordata</taxon>
        <taxon>Craniata</taxon>
        <taxon>Vertebrata</taxon>
        <taxon>Euteleostomi</taxon>
        <taxon>Actinopterygii</taxon>
        <taxon>Neopterygii</taxon>
        <taxon>Teleostei</taxon>
        <taxon>Neoteleostei</taxon>
        <taxon>Acanthomorphata</taxon>
        <taxon>Syngnathiaria</taxon>
        <taxon>Syngnathiformes</taxon>
        <taxon>Syngnathoidei</taxon>
        <taxon>Syngnathidae</taxon>
        <taxon>Hippocampus</taxon>
    </lineage>
</organism>